<dbReference type="RefSeq" id="XP_041407099.1">
    <property type="nucleotide sequence ID" value="XM_041551165.1"/>
</dbReference>
<gene>
    <name evidence="10" type="ORF">KABA2_06S01298</name>
</gene>
<keyword evidence="11" id="KW-1185">Reference proteome</keyword>
<dbReference type="InterPro" id="IPR050740">
    <property type="entry name" value="Aldehyde_DH_Superfamily"/>
</dbReference>
<dbReference type="GO" id="GO:0004777">
    <property type="term" value="F:succinate-semialdehyde dehydrogenase (NAD+) activity"/>
    <property type="evidence" value="ECO:0007669"/>
    <property type="project" value="UniProtKB-UniRule"/>
</dbReference>
<dbReference type="EMBL" id="CAEFZW010000006">
    <property type="protein sequence ID" value="CAB4255255.1"/>
    <property type="molecule type" value="Genomic_DNA"/>
</dbReference>
<evidence type="ECO:0000256" key="8">
    <source>
        <dbReference type="RuleBase" id="RU365091"/>
    </source>
</evidence>
<dbReference type="PROSITE" id="PS00687">
    <property type="entry name" value="ALDEHYDE_DEHYDR_GLU"/>
    <property type="match status" value="1"/>
</dbReference>
<accession>A0A8H2VGX5</accession>
<evidence type="ECO:0000313" key="11">
    <source>
        <dbReference type="Proteomes" id="UP000644660"/>
    </source>
</evidence>
<dbReference type="GO" id="GO:0009450">
    <property type="term" value="P:gamma-aminobutyric acid catabolic process"/>
    <property type="evidence" value="ECO:0007669"/>
    <property type="project" value="UniProtKB-UniPathway"/>
</dbReference>
<dbReference type="InterPro" id="IPR016162">
    <property type="entry name" value="Ald_DH_N"/>
</dbReference>
<evidence type="ECO:0000256" key="7">
    <source>
        <dbReference type="RuleBase" id="RU003345"/>
    </source>
</evidence>
<dbReference type="EC" id="1.2.1.16" evidence="8"/>
<dbReference type="CDD" id="cd07103">
    <property type="entry name" value="ALDH_F5_SSADH_GabD"/>
    <property type="match status" value="1"/>
</dbReference>
<comment type="pathway">
    <text evidence="1 8">Amino-acid degradation; 4-aminobutanoate degradation.</text>
</comment>
<dbReference type="AlphaFoldDB" id="A0A8H2VGX5"/>
<dbReference type="PANTHER" id="PTHR43353">
    <property type="entry name" value="SUCCINATE-SEMIALDEHYDE DEHYDROGENASE, MITOCHONDRIAL"/>
    <property type="match status" value="1"/>
</dbReference>
<keyword evidence="3 7" id="KW-0560">Oxidoreductase</keyword>
<dbReference type="InterPro" id="IPR015590">
    <property type="entry name" value="Aldehyde_DH_dom"/>
</dbReference>
<dbReference type="InterPro" id="IPR016163">
    <property type="entry name" value="Ald_DH_C"/>
</dbReference>
<dbReference type="Pfam" id="PF00171">
    <property type="entry name" value="Aldedh"/>
    <property type="match status" value="1"/>
</dbReference>
<dbReference type="GO" id="GO:0005737">
    <property type="term" value="C:cytoplasm"/>
    <property type="evidence" value="ECO:0007669"/>
    <property type="project" value="TreeGrafter"/>
</dbReference>
<dbReference type="SUPFAM" id="SSF53720">
    <property type="entry name" value="ALDH-like"/>
    <property type="match status" value="1"/>
</dbReference>
<evidence type="ECO:0000259" key="9">
    <source>
        <dbReference type="Pfam" id="PF00171"/>
    </source>
</evidence>
<feature type="domain" description="Aldehyde dehydrogenase" evidence="9">
    <location>
        <begin position="27"/>
        <end position="488"/>
    </location>
</feature>
<dbReference type="FunFam" id="3.40.605.10:FF:000005">
    <property type="entry name" value="Succinate-semialdehyde dehydrogenase I"/>
    <property type="match status" value="1"/>
</dbReference>
<dbReference type="InterPro" id="IPR010102">
    <property type="entry name" value="Succ_semiAld_DH"/>
</dbReference>
<dbReference type="InterPro" id="IPR029510">
    <property type="entry name" value="Ald_DH_CS_GLU"/>
</dbReference>
<feature type="active site" evidence="6">
    <location>
        <position position="264"/>
    </location>
</feature>
<evidence type="ECO:0000256" key="5">
    <source>
        <dbReference type="ARBA" id="ARBA00052698"/>
    </source>
</evidence>
<dbReference type="UniPathway" id="UPA00733"/>
<organism evidence="10 11">
    <name type="scientific">Maudiozyma barnettii</name>
    <dbReference type="NCBI Taxonomy" id="61262"/>
    <lineage>
        <taxon>Eukaryota</taxon>
        <taxon>Fungi</taxon>
        <taxon>Dikarya</taxon>
        <taxon>Ascomycota</taxon>
        <taxon>Saccharomycotina</taxon>
        <taxon>Saccharomycetes</taxon>
        <taxon>Saccharomycetales</taxon>
        <taxon>Saccharomycetaceae</taxon>
        <taxon>Maudiozyma</taxon>
    </lineage>
</organism>
<dbReference type="GeneID" id="64858295"/>
<evidence type="ECO:0000256" key="3">
    <source>
        <dbReference type="ARBA" id="ARBA00023002"/>
    </source>
</evidence>
<evidence type="ECO:0000256" key="1">
    <source>
        <dbReference type="ARBA" id="ARBA00005176"/>
    </source>
</evidence>
<comment type="catalytic activity">
    <reaction evidence="5 8">
        <text>succinate semialdehyde + NAD(+) + H2O = succinate + NADH + 2 H(+)</text>
        <dbReference type="Rhea" id="RHEA:13217"/>
        <dbReference type="ChEBI" id="CHEBI:15377"/>
        <dbReference type="ChEBI" id="CHEBI:15378"/>
        <dbReference type="ChEBI" id="CHEBI:30031"/>
        <dbReference type="ChEBI" id="CHEBI:57540"/>
        <dbReference type="ChEBI" id="CHEBI:57706"/>
        <dbReference type="ChEBI" id="CHEBI:57945"/>
        <dbReference type="EC" id="1.2.1.16"/>
    </reaction>
</comment>
<dbReference type="InterPro" id="IPR016161">
    <property type="entry name" value="Ald_DH/histidinol_DH"/>
</dbReference>
<evidence type="ECO:0000313" key="10">
    <source>
        <dbReference type="EMBL" id="CAB4255255.1"/>
    </source>
</evidence>
<sequence length="497" mass="54154">MQSERFPQPIFQDPELVRKGAYINGEWINSAPEYFEVTNPASGEVIAKLPEQPVSEVERAIDVAFNAFKTYKNTPPRDRAKWLRNMYNLMIENIDDLAKIIAWENGKAMSDAIGEIKYAASYFEWYAEEAPRLYGSTIQPSNPNNRVITLRQPVGVCGIICPWNFPSAMITRKAAAALAAGCTVVIKPDSSTPLSALALGYLAEKAGIPKGTLNIVLSHTRTPEFGLKLCESPKVKKITFTGSTNVGKILMKQSASTLKKLSLELGGNAPLIVFNDADLDQAVEQAIASKFRGLGQTCVCCNRLYVHSSIIDEFAQRMAAEVKKFSIGYGLDPKNTHGCLINDKAVAKVEHHKKDAIERGAKIVVDGGLLPDLGPNFYAPVILSHVPHDALVAKEETFGPMCPIFAFDTLEEVVELANDSEFGLASYVFSKNIDTVYTVAEALESGIVSANTGLFSDCSIPFGGVKESGFGREGSLYGIEDYTVIKTINIGCLPPRI</sequence>
<comment type="catalytic activity">
    <reaction evidence="4 8">
        <text>succinate semialdehyde + NADP(+) + H2O = succinate + NADPH + 2 H(+)</text>
        <dbReference type="Rhea" id="RHEA:13213"/>
        <dbReference type="ChEBI" id="CHEBI:15377"/>
        <dbReference type="ChEBI" id="CHEBI:15378"/>
        <dbReference type="ChEBI" id="CHEBI:30031"/>
        <dbReference type="ChEBI" id="CHEBI:57706"/>
        <dbReference type="ChEBI" id="CHEBI:57783"/>
        <dbReference type="ChEBI" id="CHEBI:58349"/>
        <dbReference type="EC" id="1.2.1.16"/>
    </reaction>
</comment>
<evidence type="ECO:0000256" key="6">
    <source>
        <dbReference type="PROSITE-ProRule" id="PRU10007"/>
    </source>
</evidence>
<protein>
    <recommendedName>
        <fullName evidence="8">Succinate-semialdehyde dehydrogenase</fullName>
        <ecNumber evidence="8">1.2.1.16</ecNumber>
    </recommendedName>
</protein>
<dbReference type="OrthoDB" id="310895at2759"/>
<name>A0A8H2VGX5_9SACH</name>
<dbReference type="Proteomes" id="UP000644660">
    <property type="component" value="Unassembled WGS sequence"/>
</dbReference>
<dbReference type="Gene3D" id="3.40.605.10">
    <property type="entry name" value="Aldehyde Dehydrogenase, Chain A, domain 1"/>
    <property type="match status" value="1"/>
</dbReference>
<dbReference type="FunFam" id="3.40.309.10:FF:000004">
    <property type="entry name" value="Succinate-semialdehyde dehydrogenase I"/>
    <property type="match status" value="1"/>
</dbReference>
<reference evidence="10 11" key="1">
    <citation type="submission" date="2020-05" db="EMBL/GenBank/DDBJ databases">
        <authorList>
            <person name="Casaregola S."/>
            <person name="Devillers H."/>
            <person name="Grondin C."/>
        </authorList>
    </citation>
    <scope>NUCLEOTIDE SEQUENCE [LARGE SCALE GENOMIC DNA]</scope>
    <source>
        <strain evidence="10 11">CLIB 1767</strain>
    </source>
</reference>
<comment type="similarity">
    <text evidence="2 7">Belongs to the aldehyde dehydrogenase family.</text>
</comment>
<dbReference type="PANTHER" id="PTHR43353:SF5">
    <property type="entry name" value="SUCCINATE-SEMIALDEHYDE DEHYDROGENASE, MITOCHONDRIAL"/>
    <property type="match status" value="1"/>
</dbReference>
<dbReference type="NCBIfam" id="TIGR01780">
    <property type="entry name" value="SSADH"/>
    <property type="match status" value="1"/>
</dbReference>
<proteinExistence type="inferred from homology"/>
<dbReference type="Gene3D" id="3.40.309.10">
    <property type="entry name" value="Aldehyde Dehydrogenase, Chain A, domain 2"/>
    <property type="match status" value="1"/>
</dbReference>
<evidence type="ECO:0000256" key="4">
    <source>
        <dbReference type="ARBA" id="ARBA00050387"/>
    </source>
</evidence>
<comment type="caution">
    <text evidence="10">The sequence shown here is derived from an EMBL/GenBank/DDBJ whole genome shotgun (WGS) entry which is preliminary data.</text>
</comment>
<evidence type="ECO:0000256" key="2">
    <source>
        <dbReference type="ARBA" id="ARBA00009986"/>
    </source>
</evidence>